<dbReference type="PANTHER" id="PTHR12599:SF0">
    <property type="entry name" value="PTERIN-4-ALPHA-CARBINOLAMINE DEHYDRATASE"/>
    <property type="match status" value="1"/>
</dbReference>
<protein>
    <recommendedName>
        <fullName evidence="4">Putative pterin-4-alpha-carbinolamine dehydratase</fullName>
        <shortName evidence="4">PHS</shortName>
        <ecNumber evidence="4">4.2.1.96</ecNumber>
    </recommendedName>
    <alternativeName>
        <fullName evidence="4">4-alpha-hydroxy-tetrahydropterin dehydratase</fullName>
    </alternativeName>
    <alternativeName>
        <fullName evidence="4">Pterin carbinolamine dehydratase</fullName>
        <shortName evidence="4">PCD</shortName>
    </alternativeName>
</protein>
<comment type="caution">
    <text evidence="5">The sequence shown here is derived from an EMBL/GenBank/DDBJ whole genome shotgun (WGS) entry which is preliminary data.</text>
</comment>
<proteinExistence type="inferred from homology"/>
<evidence type="ECO:0000313" key="5">
    <source>
        <dbReference type="EMBL" id="MCY0389172.1"/>
    </source>
</evidence>
<keyword evidence="3 4" id="KW-0456">Lyase</keyword>
<evidence type="ECO:0000256" key="2">
    <source>
        <dbReference type="ARBA" id="ARBA00006472"/>
    </source>
</evidence>
<dbReference type="Pfam" id="PF01329">
    <property type="entry name" value="Pterin_4a"/>
    <property type="match status" value="1"/>
</dbReference>
<dbReference type="Proteomes" id="UP001082899">
    <property type="component" value="Unassembled WGS sequence"/>
</dbReference>
<dbReference type="Gene3D" id="3.30.1360.20">
    <property type="entry name" value="Transcriptional coactivator/pterin dehydratase"/>
    <property type="match status" value="1"/>
</dbReference>
<evidence type="ECO:0000256" key="4">
    <source>
        <dbReference type="HAMAP-Rule" id="MF_00434"/>
    </source>
</evidence>
<accession>A0ABT3ZRR7</accession>
<dbReference type="HAMAP" id="MF_00434">
    <property type="entry name" value="Pterin_4_alpha"/>
    <property type="match status" value="1"/>
</dbReference>
<dbReference type="GO" id="GO:0008124">
    <property type="term" value="F:4-alpha-hydroxytetrahydrobiopterin dehydratase activity"/>
    <property type="evidence" value="ECO:0007669"/>
    <property type="project" value="UniProtKB-EC"/>
</dbReference>
<dbReference type="PANTHER" id="PTHR12599">
    <property type="entry name" value="PTERIN-4-ALPHA-CARBINOLAMINE DEHYDRATASE"/>
    <property type="match status" value="1"/>
</dbReference>
<organism evidence="5 6">
    <name type="scientific">Robbsia betulipollinis</name>
    <dbReference type="NCBI Taxonomy" id="2981849"/>
    <lineage>
        <taxon>Bacteria</taxon>
        <taxon>Pseudomonadati</taxon>
        <taxon>Pseudomonadota</taxon>
        <taxon>Betaproteobacteria</taxon>
        <taxon>Burkholderiales</taxon>
        <taxon>Burkholderiaceae</taxon>
        <taxon>Robbsia</taxon>
    </lineage>
</organism>
<dbReference type="NCBIfam" id="NF002018">
    <property type="entry name" value="PRK00823.1-3"/>
    <property type="match status" value="1"/>
</dbReference>
<keyword evidence="6" id="KW-1185">Reference proteome</keyword>
<dbReference type="InterPro" id="IPR001533">
    <property type="entry name" value="Pterin_deHydtase"/>
</dbReference>
<dbReference type="EMBL" id="JAPMXC010000010">
    <property type="protein sequence ID" value="MCY0389172.1"/>
    <property type="molecule type" value="Genomic_DNA"/>
</dbReference>
<dbReference type="CDD" id="cd00914">
    <property type="entry name" value="PCD_DCoH_subfamily_b"/>
    <property type="match status" value="1"/>
</dbReference>
<dbReference type="InterPro" id="IPR036428">
    <property type="entry name" value="PCD_sf"/>
</dbReference>
<comment type="catalytic activity">
    <reaction evidence="1 4">
        <text>(4aS,6R)-4a-hydroxy-L-erythro-5,6,7,8-tetrahydrobiopterin = (6R)-L-erythro-6,7-dihydrobiopterin + H2O</text>
        <dbReference type="Rhea" id="RHEA:11920"/>
        <dbReference type="ChEBI" id="CHEBI:15377"/>
        <dbReference type="ChEBI" id="CHEBI:15642"/>
        <dbReference type="ChEBI" id="CHEBI:43120"/>
        <dbReference type="EC" id="4.2.1.96"/>
    </reaction>
</comment>
<evidence type="ECO:0000256" key="1">
    <source>
        <dbReference type="ARBA" id="ARBA00001554"/>
    </source>
</evidence>
<dbReference type="RefSeq" id="WP_267849529.1">
    <property type="nucleotide sequence ID" value="NZ_JAPMXC010000010.1"/>
</dbReference>
<evidence type="ECO:0000256" key="3">
    <source>
        <dbReference type="ARBA" id="ARBA00023239"/>
    </source>
</evidence>
<gene>
    <name evidence="5" type="ORF">OVY01_18665</name>
</gene>
<dbReference type="SUPFAM" id="SSF55248">
    <property type="entry name" value="PCD-like"/>
    <property type="match status" value="1"/>
</dbReference>
<name>A0ABT3ZRR7_9BURK</name>
<reference evidence="5" key="1">
    <citation type="submission" date="2022-11" db="EMBL/GenBank/DDBJ databases">
        <title>Robbsia betulipollinis sp. nov., isolated from pollen of birch (Betula pendula).</title>
        <authorList>
            <person name="Shi H."/>
            <person name="Ambika Manirajan B."/>
            <person name="Ratering S."/>
            <person name="Geissler-Plaum R."/>
            <person name="Schnell S."/>
        </authorList>
    </citation>
    <scope>NUCLEOTIDE SEQUENCE</scope>
    <source>
        <strain evidence="5">Bb-Pol-6</strain>
    </source>
</reference>
<sequence>MSEPLLLSSDLRAALAALGWAPTAGRDAIRKRFQFADFNAAFGFMSRVALKAEQMRHHPEWSNNWNTVEITLSTHDAGGLTEHDNQLARFIEKAARISP</sequence>
<comment type="similarity">
    <text evidence="2 4">Belongs to the pterin-4-alpha-carbinolamine dehydratase family.</text>
</comment>
<evidence type="ECO:0000313" key="6">
    <source>
        <dbReference type="Proteomes" id="UP001082899"/>
    </source>
</evidence>
<dbReference type="EC" id="4.2.1.96" evidence="4"/>